<proteinExistence type="predicted"/>
<dbReference type="EMBL" id="CP019948">
    <property type="protein sequence ID" value="ARN83100.1"/>
    <property type="molecule type" value="Genomic_DNA"/>
</dbReference>
<evidence type="ECO:0000313" key="1">
    <source>
        <dbReference type="EMBL" id="ARN83100.1"/>
    </source>
</evidence>
<dbReference type="KEGG" id="mbry:B1812_20720"/>
<organism evidence="1 2">
    <name type="scientific">Methylocystis bryophila</name>
    <dbReference type="NCBI Taxonomy" id="655015"/>
    <lineage>
        <taxon>Bacteria</taxon>
        <taxon>Pseudomonadati</taxon>
        <taxon>Pseudomonadota</taxon>
        <taxon>Alphaproteobacteria</taxon>
        <taxon>Hyphomicrobiales</taxon>
        <taxon>Methylocystaceae</taxon>
        <taxon>Methylocystis</taxon>
    </lineage>
</organism>
<sequence length="65" mass="7230">MSEDSSAAISMRRSRGIPGRFLARQLAEQLSNPTLARMTMTAFVPNEADIELLGEPREIDHDESI</sequence>
<keyword evidence="2" id="KW-1185">Reference proteome</keyword>
<dbReference type="AlphaFoldDB" id="A0A1W6MZV6"/>
<gene>
    <name evidence="1" type="ORF">B1812_20720</name>
</gene>
<accession>A0A1W6MZV6</accession>
<dbReference type="RefSeq" id="WP_085773252.1">
    <property type="nucleotide sequence ID" value="NZ_AP027149.1"/>
</dbReference>
<name>A0A1W6MZV6_9HYPH</name>
<evidence type="ECO:0000313" key="2">
    <source>
        <dbReference type="Proteomes" id="UP000193978"/>
    </source>
</evidence>
<dbReference type="STRING" id="655015.B1812_20720"/>
<protein>
    <submittedName>
        <fullName evidence="1">Uncharacterized protein</fullName>
    </submittedName>
</protein>
<dbReference type="Proteomes" id="UP000193978">
    <property type="component" value="Chromosome"/>
</dbReference>
<reference evidence="1 2" key="1">
    <citation type="submission" date="2017-02" db="EMBL/GenBank/DDBJ databases">
        <authorList>
            <person name="Peterson S.W."/>
        </authorList>
    </citation>
    <scope>NUCLEOTIDE SEQUENCE [LARGE SCALE GENOMIC DNA]</scope>
    <source>
        <strain evidence="1 2">S285</strain>
    </source>
</reference>